<dbReference type="PANTHER" id="PTHR42864:SF2">
    <property type="entry name" value="LIGHT-INDEPENDENT PROTOCHLOROPHYLLIDE REDUCTASE IRON-SULFUR ATP-BINDING PROTEIN"/>
    <property type="match status" value="1"/>
</dbReference>
<keyword evidence="12" id="KW-0004">4Fe-4S</keyword>
<dbReference type="EMBL" id="QGQD01000060">
    <property type="protein sequence ID" value="TLC99979.1"/>
    <property type="molecule type" value="Genomic_DNA"/>
</dbReference>
<dbReference type="PROSITE" id="PS00692">
    <property type="entry name" value="NIFH_FRXC_2"/>
    <property type="match status" value="1"/>
</dbReference>
<evidence type="ECO:0000256" key="12">
    <source>
        <dbReference type="RuleBase" id="RU003688"/>
    </source>
</evidence>
<evidence type="ECO:0000256" key="9">
    <source>
        <dbReference type="ARBA" id="ARBA00023004"/>
    </source>
</evidence>
<dbReference type="Gene3D" id="3.40.50.300">
    <property type="entry name" value="P-loop containing nucleotide triphosphate hydrolases"/>
    <property type="match status" value="1"/>
</dbReference>
<dbReference type="InterPro" id="IPR027417">
    <property type="entry name" value="P-loop_NTPase"/>
</dbReference>
<keyword evidence="14" id="KW-1185">Reference proteome</keyword>
<evidence type="ECO:0000313" key="13">
    <source>
        <dbReference type="EMBL" id="TLC99979.1"/>
    </source>
</evidence>
<keyword evidence="12 13" id="KW-0560">Oxidoreductase</keyword>
<keyword evidence="8 12" id="KW-0067">ATP-binding</keyword>
<name>A0A4U8Q556_9FIRM</name>
<dbReference type="GO" id="GO:0051539">
    <property type="term" value="F:4 iron, 4 sulfur cluster binding"/>
    <property type="evidence" value="ECO:0007669"/>
    <property type="project" value="UniProtKB-KW"/>
</dbReference>
<keyword evidence="9 12" id="KW-0408">Iron</keyword>
<accession>A0A4U8Q556</accession>
<comment type="cofactor">
    <cofactor evidence="1">
        <name>[4Fe-4S] cluster</name>
        <dbReference type="ChEBI" id="CHEBI:49883"/>
    </cofactor>
</comment>
<evidence type="ECO:0000256" key="7">
    <source>
        <dbReference type="ARBA" id="ARBA00022741"/>
    </source>
</evidence>
<dbReference type="RefSeq" id="WP_070041173.1">
    <property type="nucleotide sequence ID" value="NZ_CABMJZ010000055.1"/>
</dbReference>
<dbReference type="OrthoDB" id="9778641at2"/>
<dbReference type="PRINTS" id="PR00091">
    <property type="entry name" value="NITROGNASEII"/>
</dbReference>
<keyword evidence="10 12" id="KW-0411">Iron-sulfur</keyword>
<dbReference type="PROSITE" id="PS51026">
    <property type="entry name" value="NIFH_FRXC_3"/>
    <property type="match status" value="1"/>
</dbReference>
<dbReference type="EC" id="1.18.6.1" evidence="5"/>
<dbReference type="GO" id="GO:0016163">
    <property type="term" value="F:nitrogenase activity"/>
    <property type="evidence" value="ECO:0007669"/>
    <property type="project" value="UniProtKB-EC"/>
</dbReference>
<comment type="function">
    <text evidence="2">The key enzymatic reactions in nitrogen fixation are catalyzed by the nitrogenase complex, which has 2 components: the iron protein and the molybdenum-iron protein.</text>
</comment>
<evidence type="ECO:0000313" key="14">
    <source>
        <dbReference type="Proteomes" id="UP000306509"/>
    </source>
</evidence>
<evidence type="ECO:0000256" key="3">
    <source>
        <dbReference type="ARBA" id="ARBA00005504"/>
    </source>
</evidence>
<dbReference type="InterPro" id="IPR030655">
    <property type="entry name" value="NifH/chlL_CS"/>
</dbReference>
<gene>
    <name evidence="13" type="primary">nifH1</name>
    <name evidence="13" type="ORF">DSM106044_03070</name>
</gene>
<dbReference type="PANTHER" id="PTHR42864">
    <property type="entry name" value="LIGHT-INDEPENDENT PROTOCHLOROPHYLLIDE REDUCTASE IRON-SULFUR ATP-BINDING PROTEIN"/>
    <property type="match status" value="1"/>
</dbReference>
<evidence type="ECO:0000256" key="11">
    <source>
        <dbReference type="ARBA" id="ARBA00047967"/>
    </source>
</evidence>
<comment type="catalytic activity">
    <reaction evidence="11">
        <text>N2 + 8 reduced [2Fe-2S]-[ferredoxin] + 16 ATP + 16 H2O = H2 + 8 oxidized [2Fe-2S]-[ferredoxin] + 2 NH4(+) + 16 ADP + 16 phosphate + 6 H(+)</text>
        <dbReference type="Rhea" id="RHEA:21448"/>
        <dbReference type="Rhea" id="RHEA-COMP:10000"/>
        <dbReference type="Rhea" id="RHEA-COMP:10001"/>
        <dbReference type="ChEBI" id="CHEBI:15377"/>
        <dbReference type="ChEBI" id="CHEBI:15378"/>
        <dbReference type="ChEBI" id="CHEBI:17997"/>
        <dbReference type="ChEBI" id="CHEBI:18276"/>
        <dbReference type="ChEBI" id="CHEBI:28938"/>
        <dbReference type="ChEBI" id="CHEBI:30616"/>
        <dbReference type="ChEBI" id="CHEBI:33737"/>
        <dbReference type="ChEBI" id="CHEBI:33738"/>
        <dbReference type="ChEBI" id="CHEBI:43474"/>
        <dbReference type="ChEBI" id="CHEBI:456216"/>
        <dbReference type="EC" id="1.18.6.1"/>
    </reaction>
</comment>
<keyword evidence="6 12" id="KW-0479">Metal-binding</keyword>
<protein>
    <recommendedName>
        <fullName evidence="5">nitrogenase</fullName>
        <ecNumber evidence="5">1.18.6.1</ecNumber>
    </recommendedName>
</protein>
<dbReference type="PROSITE" id="PS00746">
    <property type="entry name" value="NIFH_FRXC_1"/>
    <property type="match status" value="1"/>
</dbReference>
<dbReference type="CDD" id="cd02040">
    <property type="entry name" value="NifH"/>
    <property type="match status" value="1"/>
</dbReference>
<dbReference type="GO" id="GO:0005524">
    <property type="term" value="F:ATP binding"/>
    <property type="evidence" value="ECO:0007669"/>
    <property type="project" value="UniProtKB-KW"/>
</dbReference>
<reference evidence="13 14" key="1">
    <citation type="journal article" date="2019" name="Anaerobe">
        <title>Detection of Robinsoniella peoriensis in multiple bone samples of a trauma patient.</title>
        <authorList>
            <person name="Schrottner P."/>
            <person name="Hartwich K."/>
            <person name="Bunk B."/>
            <person name="Schober I."/>
            <person name="Helbig S."/>
            <person name="Rudolph W.W."/>
            <person name="Gunzer F."/>
        </authorList>
    </citation>
    <scope>NUCLEOTIDE SEQUENCE [LARGE SCALE GENOMIC DNA]</scope>
    <source>
        <strain evidence="13 14">DSM 106044</strain>
    </source>
</reference>
<comment type="subunit">
    <text evidence="4">Homodimer.</text>
</comment>
<dbReference type="PIRSF" id="PIRSF000363">
    <property type="entry name" value="Nitrogenase_iron"/>
    <property type="match status" value="1"/>
</dbReference>
<evidence type="ECO:0000256" key="4">
    <source>
        <dbReference type="ARBA" id="ARBA00011738"/>
    </source>
</evidence>
<organism evidence="13 14">
    <name type="scientific">Robinsoniella peoriensis</name>
    <dbReference type="NCBI Taxonomy" id="180332"/>
    <lineage>
        <taxon>Bacteria</taxon>
        <taxon>Bacillati</taxon>
        <taxon>Bacillota</taxon>
        <taxon>Clostridia</taxon>
        <taxon>Lachnospirales</taxon>
        <taxon>Lachnospiraceae</taxon>
        <taxon>Robinsoniella</taxon>
    </lineage>
</organism>
<dbReference type="InterPro" id="IPR000392">
    <property type="entry name" value="NifH/frxC"/>
</dbReference>
<evidence type="ECO:0000256" key="1">
    <source>
        <dbReference type="ARBA" id="ARBA00001966"/>
    </source>
</evidence>
<evidence type="ECO:0000256" key="6">
    <source>
        <dbReference type="ARBA" id="ARBA00022723"/>
    </source>
</evidence>
<dbReference type="Proteomes" id="UP000306509">
    <property type="component" value="Unassembled WGS sequence"/>
</dbReference>
<dbReference type="AlphaFoldDB" id="A0A4U8Q556"/>
<evidence type="ECO:0000256" key="5">
    <source>
        <dbReference type="ARBA" id="ARBA00012773"/>
    </source>
</evidence>
<keyword evidence="7 12" id="KW-0547">Nucleotide-binding</keyword>
<proteinExistence type="inferred from homology"/>
<comment type="caution">
    <text evidence="13">The sequence shown here is derived from an EMBL/GenBank/DDBJ whole genome shotgun (WGS) entry which is preliminary data.</text>
</comment>
<evidence type="ECO:0000256" key="10">
    <source>
        <dbReference type="ARBA" id="ARBA00023014"/>
    </source>
</evidence>
<dbReference type="Pfam" id="PF00142">
    <property type="entry name" value="Fer4_NifH"/>
    <property type="match status" value="1"/>
</dbReference>
<comment type="similarity">
    <text evidence="3 12">Belongs to the NifH/BchL/ChlL family.</text>
</comment>
<dbReference type="SUPFAM" id="SSF52540">
    <property type="entry name" value="P-loop containing nucleoside triphosphate hydrolases"/>
    <property type="match status" value="1"/>
</dbReference>
<sequence length="286" mass="31378">MKTIRIAFYGKGGIGKSTIASNVSAVLALEGKKVLHIGCDPKADSTRGLTGKRIPTLLDQLNQKDELLVREDVLFAGVNGVHCLEAGGPQAGCGCAGLGITAAMDELERMGILDESWDVIVYDVLGDVVCGGFSVPMRQHYADQVYIVTSPDYMSIYAANNILKGIRRYSAEDNSLLGGLVLNHVKDERDIRIGERFSVKTGAPITVTIRESSEMRMAEFQRMLFTQEFPYGMNTAALKKFANALSGHKAVRCFRGLDAEEMEQFGMEIFREEISEWDEAAEGTSY</sequence>
<evidence type="ECO:0000256" key="2">
    <source>
        <dbReference type="ARBA" id="ARBA00002234"/>
    </source>
</evidence>
<dbReference type="GO" id="GO:0046872">
    <property type="term" value="F:metal ion binding"/>
    <property type="evidence" value="ECO:0007669"/>
    <property type="project" value="UniProtKB-KW"/>
</dbReference>
<evidence type="ECO:0000256" key="8">
    <source>
        <dbReference type="ARBA" id="ARBA00022840"/>
    </source>
</evidence>
<dbReference type="STRING" id="180332.GCA_000797495_03338"/>